<evidence type="ECO:0000259" key="2">
    <source>
        <dbReference type="Pfam" id="PF01979"/>
    </source>
</evidence>
<dbReference type="AlphaFoldDB" id="A0A2D0N273"/>
<reference evidence="3 4" key="1">
    <citation type="submission" date="2017-10" db="EMBL/GenBank/DDBJ databases">
        <title>The draft genome sequence of Lewinella nigricans NBRC 102662.</title>
        <authorList>
            <person name="Wang K."/>
        </authorList>
    </citation>
    <scope>NUCLEOTIDE SEQUENCE [LARGE SCALE GENOMIC DNA]</scope>
    <source>
        <strain evidence="3 4">NBRC 102662</strain>
    </source>
</reference>
<dbReference type="EMBL" id="PDUD01000038">
    <property type="protein sequence ID" value="PHN02604.1"/>
    <property type="molecule type" value="Genomic_DNA"/>
</dbReference>
<dbReference type="InterPro" id="IPR032466">
    <property type="entry name" value="Metal_Hydrolase"/>
</dbReference>
<feature type="signal peptide" evidence="1">
    <location>
        <begin position="1"/>
        <end position="24"/>
    </location>
</feature>
<dbReference type="PANTHER" id="PTHR43135:SF3">
    <property type="entry name" value="ALPHA-D-RIBOSE 1-METHYLPHOSPHONATE 5-TRIPHOSPHATE DIPHOSPHATASE"/>
    <property type="match status" value="1"/>
</dbReference>
<evidence type="ECO:0000313" key="4">
    <source>
        <dbReference type="Proteomes" id="UP000223913"/>
    </source>
</evidence>
<keyword evidence="1" id="KW-0732">Signal</keyword>
<dbReference type="SUPFAM" id="SSF51338">
    <property type="entry name" value="Composite domain of metallo-dependent hydrolases"/>
    <property type="match status" value="1"/>
</dbReference>
<dbReference type="PANTHER" id="PTHR43135">
    <property type="entry name" value="ALPHA-D-RIBOSE 1-METHYLPHOSPHONATE 5-TRIPHOSPHATE DIPHOSPHATASE"/>
    <property type="match status" value="1"/>
</dbReference>
<dbReference type="GO" id="GO:0016810">
    <property type="term" value="F:hydrolase activity, acting on carbon-nitrogen (but not peptide) bonds"/>
    <property type="evidence" value="ECO:0007669"/>
    <property type="project" value="InterPro"/>
</dbReference>
<dbReference type="Gene3D" id="3.20.20.140">
    <property type="entry name" value="Metal-dependent hydrolases"/>
    <property type="match status" value="1"/>
</dbReference>
<protein>
    <submittedName>
        <fullName evidence="3">Amidohydrolase</fullName>
    </submittedName>
</protein>
<comment type="caution">
    <text evidence="3">The sequence shown here is derived from an EMBL/GenBank/DDBJ whole genome shotgun (WGS) entry which is preliminary data.</text>
</comment>
<dbReference type="InterPro" id="IPR006680">
    <property type="entry name" value="Amidohydro-rel"/>
</dbReference>
<dbReference type="Gene3D" id="2.30.40.10">
    <property type="entry name" value="Urease, subunit C, domain 1"/>
    <property type="match status" value="1"/>
</dbReference>
<dbReference type="SUPFAM" id="SSF51556">
    <property type="entry name" value="Metallo-dependent hydrolases"/>
    <property type="match status" value="1"/>
</dbReference>
<dbReference type="RefSeq" id="WP_099153933.1">
    <property type="nucleotide sequence ID" value="NZ_PDUD01000038.1"/>
</dbReference>
<dbReference type="InterPro" id="IPR051781">
    <property type="entry name" value="Metallo-dep_Hydrolase"/>
</dbReference>
<feature type="domain" description="Amidohydrolase-related" evidence="2">
    <location>
        <begin position="351"/>
        <end position="397"/>
    </location>
</feature>
<evidence type="ECO:0000313" key="3">
    <source>
        <dbReference type="EMBL" id="PHN02604.1"/>
    </source>
</evidence>
<proteinExistence type="predicted"/>
<evidence type="ECO:0000256" key="1">
    <source>
        <dbReference type="SAM" id="SignalP"/>
    </source>
</evidence>
<name>A0A2D0N273_FLAN2</name>
<organism evidence="3 4">
    <name type="scientific">Flavilitoribacter nigricans (strain ATCC 23147 / DSM 23189 / NBRC 102662 / NCIMB 1420 / SS-2)</name>
    <name type="common">Lewinella nigricans</name>
    <dbReference type="NCBI Taxonomy" id="1122177"/>
    <lineage>
        <taxon>Bacteria</taxon>
        <taxon>Pseudomonadati</taxon>
        <taxon>Bacteroidota</taxon>
        <taxon>Saprospiria</taxon>
        <taxon>Saprospirales</taxon>
        <taxon>Lewinellaceae</taxon>
        <taxon>Flavilitoribacter</taxon>
    </lineage>
</organism>
<sequence>MKKFHISFLIIIALFLGKNGTAQTRVVPAPAQDTPILLQGATIHTGTGDVIENGIVAFADGKITAVGPAGTSVTDQGNYEVMDVSGKHIYPGLVLTSSDLGLVEVSSVRATADFAEQGDINPNVRSIVAYNTDSELIPTFRFNGILLAQTAPRSGVISGSSSVVQLDAWNWEDAAYHTDDAIHMGWPNKEFSPRWWMGETNSRPNPNYDKTVSEVDQLFTDAAAYGRIGNPDIINLKLKAMQGLFDGSKALFIGTNDAKAIISAVKMARKHGVQRIVVDGGYEALLIKDFLVENKIPVILSDIHGLPSYDHEDTIFPYKMAKEFSDAGIEIIISGGAGYAARNMPFYAGTAVAYGLDYEEAIKAMTLNPAKALGIADRAGSLETGKDAMILIVEGDLLDMRTSKVEQAYIQGRKIQMDARQQWLYKKYSDKYGHDTGEGGR</sequence>
<keyword evidence="4" id="KW-1185">Reference proteome</keyword>
<gene>
    <name evidence="3" type="ORF">CRP01_30885</name>
</gene>
<dbReference type="Pfam" id="PF01979">
    <property type="entry name" value="Amidohydro_1"/>
    <property type="match status" value="1"/>
</dbReference>
<keyword evidence="3" id="KW-0378">Hydrolase</keyword>
<accession>A0A2D0N273</accession>
<dbReference type="InterPro" id="IPR011059">
    <property type="entry name" value="Metal-dep_hydrolase_composite"/>
</dbReference>
<dbReference type="OrthoDB" id="783596at2"/>
<dbReference type="Proteomes" id="UP000223913">
    <property type="component" value="Unassembled WGS sequence"/>
</dbReference>
<feature type="chain" id="PRO_5012519498" evidence="1">
    <location>
        <begin position="25"/>
        <end position="441"/>
    </location>
</feature>